<evidence type="ECO:0000259" key="4">
    <source>
        <dbReference type="PROSITE" id="PS50886"/>
    </source>
</evidence>
<dbReference type="EMBL" id="SLXQ01000001">
    <property type="protein sequence ID" value="TCP57234.1"/>
    <property type="molecule type" value="Genomic_DNA"/>
</dbReference>
<accession>A0A4R2R5H1</accession>
<evidence type="ECO:0000256" key="1">
    <source>
        <dbReference type="ARBA" id="ARBA00022555"/>
    </source>
</evidence>
<gene>
    <name evidence="5" type="ORF">EV191_1011187</name>
</gene>
<sequence length="115" mass="12739">MQPEQKPDNPDAFFAVDLRVGRIVEVRPFPKARKPAWQIAVDFGEFGKRWTSAQVTNYTEAELLDRLVVCAVNLGKKRIAGFTSEFLLLGAIGADDELVRLLRPDDGAQPGEVIA</sequence>
<dbReference type="InterPro" id="IPR002547">
    <property type="entry name" value="tRNA-bd_dom"/>
</dbReference>
<evidence type="ECO:0000313" key="5">
    <source>
        <dbReference type="EMBL" id="TCP57234.1"/>
    </source>
</evidence>
<dbReference type="InterPro" id="IPR051270">
    <property type="entry name" value="Tyrosine-tRNA_ligase_regulator"/>
</dbReference>
<dbReference type="NCBIfam" id="NF007494">
    <property type="entry name" value="PRK10089.1-3"/>
    <property type="match status" value="1"/>
</dbReference>
<dbReference type="SUPFAM" id="SSF50249">
    <property type="entry name" value="Nucleic acid-binding proteins"/>
    <property type="match status" value="1"/>
</dbReference>
<evidence type="ECO:0000256" key="3">
    <source>
        <dbReference type="PROSITE-ProRule" id="PRU00209"/>
    </source>
</evidence>
<dbReference type="RefSeq" id="WP_132875736.1">
    <property type="nucleotide sequence ID" value="NZ_SLXQ01000001.1"/>
</dbReference>
<dbReference type="PANTHER" id="PTHR11586">
    <property type="entry name" value="TRNA-AMINOACYLATION COFACTOR ARC1 FAMILY MEMBER"/>
    <property type="match status" value="1"/>
</dbReference>
<evidence type="ECO:0000313" key="6">
    <source>
        <dbReference type="Proteomes" id="UP000294911"/>
    </source>
</evidence>
<dbReference type="Proteomes" id="UP000294911">
    <property type="component" value="Unassembled WGS sequence"/>
</dbReference>
<dbReference type="AlphaFoldDB" id="A0A4R2R5H1"/>
<reference evidence="5 6" key="1">
    <citation type="submission" date="2019-03" db="EMBL/GenBank/DDBJ databases">
        <title>Genomic Encyclopedia of Type Strains, Phase IV (KMG-IV): sequencing the most valuable type-strain genomes for metagenomic binning, comparative biology and taxonomic classification.</title>
        <authorList>
            <person name="Goeker M."/>
        </authorList>
    </citation>
    <scope>NUCLEOTIDE SEQUENCE [LARGE SCALE GENOMIC DNA]</scope>
    <source>
        <strain evidence="5 6">DSM 45765</strain>
    </source>
</reference>
<protein>
    <submittedName>
        <fullName evidence="5">tRNA-binding protein</fullName>
    </submittedName>
</protein>
<dbReference type="PROSITE" id="PS50886">
    <property type="entry name" value="TRBD"/>
    <property type="match status" value="1"/>
</dbReference>
<name>A0A4R2R5H1_9PSEU</name>
<comment type="caution">
    <text evidence="5">The sequence shown here is derived from an EMBL/GenBank/DDBJ whole genome shotgun (WGS) entry which is preliminary data.</text>
</comment>
<dbReference type="InterPro" id="IPR012340">
    <property type="entry name" value="NA-bd_OB-fold"/>
</dbReference>
<keyword evidence="6" id="KW-1185">Reference proteome</keyword>
<organism evidence="5 6">
    <name type="scientific">Tamaricihabitans halophyticus</name>
    <dbReference type="NCBI Taxonomy" id="1262583"/>
    <lineage>
        <taxon>Bacteria</taxon>
        <taxon>Bacillati</taxon>
        <taxon>Actinomycetota</taxon>
        <taxon>Actinomycetes</taxon>
        <taxon>Pseudonocardiales</taxon>
        <taxon>Pseudonocardiaceae</taxon>
        <taxon>Tamaricihabitans</taxon>
    </lineage>
</organism>
<dbReference type="CDD" id="cd02798">
    <property type="entry name" value="tRNA_bind_CsaA"/>
    <property type="match status" value="1"/>
</dbReference>
<dbReference type="OrthoDB" id="9794564at2"/>
<evidence type="ECO:0000256" key="2">
    <source>
        <dbReference type="ARBA" id="ARBA00022884"/>
    </source>
</evidence>
<keyword evidence="2 3" id="KW-0694">RNA-binding</keyword>
<keyword evidence="1 3" id="KW-0820">tRNA-binding</keyword>
<feature type="domain" description="TRNA-binding" evidence="4">
    <location>
        <begin position="12"/>
        <end position="115"/>
    </location>
</feature>
<dbReference type="PANTHER" id="PTHR11586:SF37">
    <property type="entry name" value="TRNA-BINDING DOMAIN-CONTAINING PROTEIN"/>
    <property type="match status" value="1"/>
</dbReference>
<proteinExistence type="predicted"/>
<dbReference type="Pfam" id="PF01588">
    <property type="entry name" value="tRNA_bind"/>
    <property type="match status" value="1"/>
</dbReference>
<dbReference type="Gene3D" id="2.40.50.140">
    <property type="entry name" value="Nucleic acid-binding proteins"/>
    <property type="match status" value="1"/>
</dbReference>
<dbReference type="GO" id="GO:0000049">
    <property type="term" value="F:tRNA binding"/>
    <property type="evidence" value="ECO:0007669"/>
    <property type="project" value="UniProtKB-UniRule"/>
</dbReference>